<organism evidence="2 3">
    <name type="scientific">Actinomadura yumaensis</name>
    <dbReference type="NCBI Taxonomy" id="111807"/>
    <lineage>
        <taxon>Bacteria</taxon>
        <taxon>Bacillati</taxon>
        <taxon>Actinomycetota</taxon>
        <taxon>Actinomycetes</taxon>
        <taxon>Streptosporangiales</taxon>
        <taxon>Thermomonosporaceae</taxon>
        <taxon>Actinomadura</taxon>
    </lineage>
</organism>
<protein>
    <submittedName>
        <fullName evidence="2">WXG100 family type VII secretion target</fullName>
    </submittedName>
</protein>
<dbReference type="Gene3D" id="1.10.287.1060">
    <property type="entry name" value="ESAT-6-like"/>
    <property type="match status" value="1"/>
</dbReference>
<accession>A0ABW2CDG1</accession>
<reference evidence="3" key="1">
    <citation type="journal article" date="2019" name="Int. J. Syst. Evol. Microbiol.">
        <title>The Global Catalogue of Microorganisms (GCM) 10K type strain sequencing project: providing services to taxonomists for standard genome sequencing and annotation.</title>
        <authorList>
            <consortium name="The Broad Institute Genomics Platform"/>
            <consortium name="The Broad Institute Genome Sequencing Center for Infectious Disease"/>
            <person name="Wu L."/>
            <person name="Ma J."/>
        </authorList>
    </citation>
    <scope>NUCLEOTIDE SEQUENCE [LARGE SCALE GENOMIC DNA]</scope>
    <source>
        <strain evidence="3">JCM 3369</strain>
    </source>
</reference>
<feature type="coiled-coil region" evidence="1">
    <location>
        <begin position="15"/>
        <end position="42"/>
    </location>
</feature>
<gene>
    <name evidence="2" type="ORF">ACFQKB_01895</name>
</gene>
<evidence type="ECO:0000313" key="3">
    <source>
        <dbReference type="Proteomes" id="UP001596380"/>
    </source>
</evidence>
<dbReference type="InterPro" id="IPR036689">
    <property type="entry name" value="ESAT-6-like_sf"/>
</dbReference>
<keyword evidence="3" id="KW-1185">Reference proteome</keyword>
<dbReference type="SUPFAM" id="SSF140453">
    <property type="entry name" value="EsxAB dimer-like"/>
    <property type="match status" value="1"/>
</dbReference>
<comment type="caution">
    <text evidence="2">The sequence shown here is derived from an EMBL/GenBank/DDBJ whole genome shotgun (WGS) entry which is preliminary data.</text>
</comment>
<dbReference type="RefSeq" id="WP_160819904.1">
    <property type="nucleotide sequence ID" value="NZ_JBHSXE010000001.1"/>
</dbReference>
<proteinExistence type="predicted"/>
<dbReference type="EMBL" id="JBHSXS010000001">
    <property type="protein sequence ID" value="MFC6878510.1"/>
    <property type="molecule type" value="Genomic_DNA"/>
</dbReference>
<dbReference type="Proteomes" id="UP001596380">
    <property type="component" value="Unassembled WGS sequence"/>
</dbReference>
<keyword evidence="1" id="KW-0175">Coiled coil</keyword>
<dbReference type="InterPro" id="IPR010310">
    <property type="entry name" value="T7SS_ESAT-6-like"/>
</dbReference>
<evidence type="ECO:0000256" key="1">
    <source>
        <dbReference type="SAM" id="Coils"/>
    </source>
</evidence>
<evidence type="ECO:0000313" key="2">
    <source>
        <dbReference type="EMBL" id="MFC6878510.1"/>
    </source>
</evidence>
<sequence length="96" mass="10915">MVQILAEFAAFSEGERGFQRALQELESALDDLERKLAHSLTEWEGDDQRAYAAARARWDAAARAMHAELARLHQTIARAHRNFRSSSSTNVRMWSA</sequence>
<name>A0ABW2CDG1_9ACTN</name>
<dbReference type="Pfam" id="PF06013">
    <property type="entry name" value="WXG100"/>
    <property type="match status" value="1"/>
</dbReference>